<organism evidence="2 3">
    <name type="scientific">Cutaneotrichosporon oleaginosum</name>
    <dbReference type="NCBI Taxonomy" id="879819"/>
    <lineage>
        <taxon>Eukaryota</taxon>
        <taxon>Fungi</taxon>
        <taxon>Dikarya</taxon>
        <taxon>Basidiomycota</taxon>
        <taxon>Agaricomycotina</taxon>
        <taxon>Tremellomycetes</taxon>
        <taxon>Trichosporonales</taxon>
        <taxon>Trichosporonaceae</taxon>
        <taxon>Cutaneotrichosporon</taxon>
    </lineage>
</organism>
<feature type="region of interest" description="Disordered" evidence="1">
    <location>
        <begin position="1"/>
        <end position="21"/>
    </location>
</feature>
<feature type="compositionally biased region" description="Basic and acidic residues" evidence="1">
    <location>
        <begin position="77"/>
        <end position="94"/>
    </location>
</feature>
<proteinExistence type="predicted"/>
<feature type="region of interest" description="Disordered" evidence="1">
    <location>
        <begin position="34"/>
        <end position="94"/>
    </location>
</feature>
<dbReference type="Pfam" id="PF13911">
    <property type="entry name" value="AhpC-TSA_2"/>
    <property type="match status" value="1"/>
</dbReference>
<dbReference type="AlphaFoldDB" id="A0A0J0XIF4"/>
<evidence type="ECO:0000256" key="1">
    <source>
        <dbReference type="SAM" id="MobiDB-lite"/>
    </source>
</evidence>
<feature type="compositionally biased region" description="Low complexity" evidence="1">
    <location>
        <begin position="437"/>
        <end position="447"/>
    </location>
</feature>
<dbReference type="RefSeq" id="XP_018277359.1">
    <property type="nucleotide sequence ID" value="XM_018426052.1"/>
</dbReference>
<dbReference type="EMBL" id="KQ087227">
    <property type="protein sequence ID" value="KLT40868.1"/>
    <property type="molecule type" value="Genomic_DNA"/>
</dbReference>
<accession>A0A0J0XIF4</accession>
<dbReference type="PANTHER" id="PTHR28630:SF3">
    <property type="entry name" value="PEROXIREDOXIN-LIKE 2C"/>
    <property type="match status" value="1"/>
</dbReference>
<feature type="compositionally biased region" description="Polar residues" evidence="1">
    <location>
        <begin position="63"/>
        <end position="72"/>
    </location>
</feature>
<dbReference type="InterPro" id="IPR032801">
    <property type="entry name" value="PXL2A/B/C"/>
</dbReference>
<name>A0A0J0XIF4_9TREE</name>
<evidence type="ECO:0000313" key="3">
    <source>
        <dbReference type="Proteomes" id="UP000053611"/>
    </source>
</evidence>
<sequence length="942" mass="104544">MSTPPRLSRSYRKPVPLDAHPFEMEQLAVGVTLDGGSSISDSIAPRLSHGDSASFESEVRPQSIPSTASESTAGLPHRLDDREEGREVPDDRDQSLVHLSAPQSPITPVSDKQPLRSTISLAEGKEEEFAEYRPPTEAQLREAANHELIDEDGNTVLFGEFYPDWSGELASDPHAGFVSSGTASEDQPRTVVFFIRTMACGQCQDYMSAAISRLDPDEIAASDVRVAIITNGGWKGLKKYSQLMINSKFKLYTDPDLGLYRLLGMNPKIARIDMLKGMFITPENRPAYHQSSTFVQLLKGLRTASKLGTTNLGSPTQMGGEFVLQPGYKCTYAHRMPNKFSHAPAKNVVGKAGVKWPEGRRVVENIPDPAIAAIEQEQLLEPSEEKAWVGWRRPIESKERLPHCMYRRCPARLHRAHNVEGVGRAQQWRWRYPARVPCPSSRRSVSPPSDPTKQAHDHCPSTQPSYAMSAMPAPEASPEAPPTPRTSFTVSSGAICFGDLHNMWHGAGVPIQPFRTTPADMEVGGTVRVQQSEYNTVARNGVWHVYALICRGVTGWFAAHESVAPRREMRRILRVSGSPASLDPGSTFNDEDTVRAGVFVLNRYDWGYYDRRSEGEVRRVTESGPWTIGVGVCDYGDARAAVRAWEGIVGDERAPRPAGVWMAIPNGEYLYGRIGYGAGEAHSFLFFNTYTQFESTTFEGTVTPLSEHETIREMFERRLREGYDFGSRRRIRSVIPRNTQIPPAAERTRVARDAYILSQADVTRALEREEARGGEAALSPDVAPLLDAWREATCNLVNDMFISFLQRRVAPHAGGSLADAAGAIFARPPPIAGFSVSRGFATLGRRVFMEVDQPPDLDAAVVGRIKLFLQQTARGVSDELVAATARLVACVFREVMEEARNCSLDKCDYRIMPCHIRLVVVDETLLFEWFKYSPVFWEGIGE</sequence>
<keyword evidence="3" id="KW-1185">Reference proteome</keyword>
<dbReference type="Proteomes" id="UP000053611">
    <property type="component" value="Unassembled WGS sequence"/>
</dbReference>
<evidence type="ECO:0000313" key="2">
    <source>
        <dbReference type="EMBL" id="KLT40868.1"/>
    </source>
</evidence>
<reference evidence="2 3" key="1">
    <citation type="submission" date="2015-03" db="EMBL/GenBank/DDBJ databases">
        <title>Genomics and transcriptomics of the oil-accumulating basidiomycete yeast T. oleaginosus allow insights into substrate utilization and the diverse evolutionary trajectories of mating systems in fungi.</title>
        <authorList>
            <consortium name="DOE Joint Genome Institute"/>
            <person name="Kourist R."/>
            <person name="Kracht O."/>
            <person name="Bracharz F."/>
            <person name="Lipzen A."/>
            <person name="Nolan M."/>
            <person name="Ohm R."/>
            <person name="Grigoriev I."/>
            <person name="Sun S."/>
            <person name="Heitman J."/>
            <person name="Bruck T."/>
            <person name="Nowrousian M."/>
        </authorList>
    </citation>
    <scope>NUCLEOTIDE SEQUENCE [LARGE SCALE GENOMIC DNA]</scope>
    <source>
        <strain evidence="2 3">IBC0246</strain>
    </source>
</reference>
<evidence type="ECO:0008006" key="4">
    <source>
        <dbReference type="Google" id="ProtNLM"/>
    </source>
</evidence>
<feature type="compositionally biased region" description="Low complexity" evidence="1">
    <location>
        <begin position="467"/>
        <end position="478"/>
    </location>
</feature>
<feature type="region of interest" description="Disordered" evidence="1">
    <location>
        <begin position="437"/>
        <end position="487"/>
    </location>
</feature>
<protein>
    <recommendedName>
        <fullName evidence="4">Thioredoxin domain-containing protein</fullName>
    </recommendedName>
</protein>
<dbReference type="PANTHER" id="PTHR28630">
    <property type="match status" value="1"/>
</dbReference>
<dbReference type="OrthoDB" id="40334at2759"/>
<gene>
    <name evidence="2" type="ORF">CC85DRAFT_313074</name>
</gene>
<dbReference type="GeneID" id="28986655"/>